<dbReference type="InterPro" id="IPR036869">
    <property type="entry name" value="J_dom_sf"/>
</dbReference>
<dbReference type="SUPFAM" id="SSF46565">
    <property type="entry name" value="Chaperone J-domain"/>
    <property type="match status" value="1"/>
</dbReference>
<dbReference type="AlphaFoldDB" id="A0AAF0TQC5"/>
<feature type="domain" description="J" evidence="1">
    <location>
        <begin position="8"/>
        <end position="70"/>
    </location>
</feature>
<keyword evidence="3" id="KW-1185">Reference proteome</keyword>
<reference evidence="2" key="1">
    <citation type="submission" date="2023-08" db="EMBL/GenBank/DDBJ databases">
        <title>A de novo genome assembly of Solanum verrucosum Schlechtendal, a Mexican diploid species geographically isolated from the other diploid A-genome species in potato relatives.</title>
        <authorList>
            <person name="Hosaka K."/>
        </authorList>
    </citation>
    <scope>NUCLEOTIDE SEQUENCE</scope>
    <source>
        <tissue evidence="2">Young leaves</tissue>
    </source>
</reference>
<dbReference type="InterPro" id="IPR001623">
    <property type="entry name" value="DnaJ_domain"/>
</dbReference>
<evidence type="ECO:0000313" key="3">
    <source>
        <dbReference type="Proteomes" id="UP001234989"/>
    </source>
</evidence>
<protein>
    <recommendedName>
        <fullName evidence="1">J domain-containing protein</fullName>
    </recommendedName>
</protein>
<name>A0AAF0TQC5_SOLVR</name>
<evidence type="ECO:0000259" key="1">
    <source>
        <dbReference type="PROSITE" id="PS50076"/>
    </source>
</evidence>
<dbReference type="CDD" id="cd06257">
    <property type="entry name" value="DnaJ"/>
    <property type="match status" value="1"/>
</dbReference>
<dbReference type="EMBL" id="CP133616">
    <property type="protein sequence ID" value="WMV28014.1"/>
    <property type="molecule type" value="Genomic_DNA"/>
</dbReference>
<dbReference type="Gene3D" id="1.10.287.110">
    <property type="entry name" value="DnaJ domain"/>
    <property type="match status" value="1"/>
</dbReference>
<proteinExistence type="predicted"/>
<organism evidence="2 3">
    <name type="scientific">Solanum verrucosum</name>
    <dbReference type="NCBI Taxonomy" id="315347"/>
    <lineage>
        <taxon>Eukaryota</taxon>
        <taxon>Viridiplantae</taxon>
        <taxon>Streptophyta</taxon>
        <taxon>Embryophyta</taxon>
        <taxon>Tracheophyta</taxon>
        <taxon>Spermatophyta</taxon>
        <taxon>Magnoliopsida</taxon>
        <taxon>eudicotyledons</taxon>
        <taxon>Gunneridae</taxon>
        <taxon>Pentapetalae</taxon>
        <taxon>asterids</taxon>
        <taxon>lamiids</taxon>
        <taxon>Solanales</taxon>
        <taxon>Solanaceae</taxon>
        <taxon>Solanoideae</taxon>
        <taxon>Solaneae</taxon>
        <taxon>Solanum</taxon>
    </lineage>
</organism>
<evidence type="ECO:0000313" key="2">
    <source>
        <dbReference type="EMBL" id="WMV28014.1"/>
    </source>
</evidence>
<accession>A0AAF0TQC5</accession>
<dbReference type="PANTHER" id="PTHR36335:SF1">
    <property type="entry name" value="CHAPERONE DNAJ-DOMAIN SUPERFAMILY PROTEIN"/>
    <property type="match status" value="1"/>
</dbReference>
<dbReference type="PROSITE" id="PS50076">
    <property type="entry name" value="DNAJ_2"/>
    <property type="match status" value="1"/>
</dbReference>
<dbReference type="Pfam" id="PF00226">
    <property type="entry name" value="DnaJ"/>
    <property type="match status" value="1"/>
</dbReference>
<dbReference type="PANTHER" id="PTHR36335">
    <property type="entry name" value="CHAPERONE DNAJ-DOMAIN SUPERFAMILY PROTEIN"/>
    <property type="match status" value="1"/>
</dbReference>
<gene>
    <name evidence="2" type="ORF">MTR67_021399</name>
</gene>
<dbReference type="Proteomes" id="UP001234989">
    <property type="component" value="Chromosome 5"/>
</dbReference>
<sequence length="70" mass="7874">MTCHDMASVLFGLGITVGDGTSLEVRVAYKKALLKFHPDRSSQSDIRQQVEAEETFKLISQMKDKYLPTL</sequence>